<dbReference type="Proteomes" id="UP000198677">
    <property type="component" value="Unassembled WGS sequence"/>
</dbReference>
<dbReference type="InterPro" id="IPR050250">
    <property type="entry name" value="Macrolide_Exporter_MacB"/>
</dbReference>
<comment type="similarity">
    <text evidence="6">Belongs to the ABC-4 integral membrane protein family.</text>
</comment>
<evidence type="ECO:0000256" key="7">
    <source>
        <dbReference type="SAM" id="Phobius"/>
    </source>
</evidence>
<evidence type="ECO:0000256" key="4">
    <source>
        <dbReference type="ARBA" id="ARBA00022989"/>
    </source>
</evidence>
<feature type="transmembrane region" description="Helical" evidence="7">
    <location>
        <begin position="245"/>
        <end position="270"/>
    </location>
</feature>
<keyword evidence="3 7" id="KW-0812">Transmembrane</keyword>
<dbReference type="InterPro" id="IPR003838">
    <property type="entry name" value="ABC3_permease_C"/>
</dbReference>
<reference evidence="10" key="1">
    <citation type="submission" date="2016-10" db="EMBL/GenBank/DDBJ databases">
        <authorList>
            <person name="Varghese N."/>
            <person name="Submissions S."/>
        </authorList>
    </citation>
    <scope>NUCLEOTIDE SEQUENCE [LARGE SCALE GENOMIC DNA]</scope>
    <source>
        <strain evidence="10">DSM 44675</strain>
    </source>
</reference>
<feature type="transmembrane region" description="Helical" evidence="7">
    <location>
        <begin position="415"/>
        <end position="435"/>
    </location>
</feature>
<gene>
    <name evidence="9" type="ORF">SAMN05444583_1188</name>
</gene>
<feature type="transmembrane region" description="Helical" evidence="7">
    <location>
        <begin position="686"/>
        <end position="714"/>
    </location>
</feature>
<dbReference type="OrthoDB" id="9780560at2"/>
<dbReference type="GO" id="GO:0005886">
    <property type="term" value="C:plasma membrane"/>
    <property type="evidence" value="ECO:0007669"/>
    <property type="project" value="UniProtKB-SubCell"/>
</dbReference>
<dbReference type="PANTHER" id="PTHR30572">
    <property type="entry name" value="MEMBRANE COMPONENT OF TRANSPORTER-RELATED"/>
    <property type="match status" value="1"/>
</dbReference>
<evidence type="ECO:0000259" key="8">
    <source>
        <dbReference type="Pfam" id="PF02687"/>
    </source>
</evidence>
<dbReference type="RefSeq" id="WP_072752300.1">
    <property type="nucleotide sequence ID" value="NZ_FOAW01000018.1"/>
</dbReference>
<evidence type="ECO:0000313" key="10">
    <source>
        <dbReference type="Proteomes" id="UP000198677"/>
    </source>
</evidence>
<dbReference type="EMBL" id="FOAW01000018">
    <property type="protein sequence ID" value="SEL94903.1"/>
    <property type="molecule type" value="Genomic_DNA"/>
</dbReference>
<keyword evidence="5 7" id="KW-0472">Membrane</keyword>
<organism evidence="9 10">
    <name type="scientific">Rhodococcus maanshanensis</name>
    <dbReference type="NCBI Taxonomy" id="183556"/>
    <lineage>
        <taxon>Bacteria</taxon>
        <taxon>Bacillati</taxon>
        <taxon>Actinomycetota</taxon>
        <taxon>Actinomycetes</taxon>
        <taxon>Mycobacteriales</taxon>
        <taxon>Nocardiaceae</taxon>
        <taxon>Rhodococcus</taxon>
    </lineage>
</organism>
<feature type="transmembrane region" description="Helical" evidence="7">
    <location>
        <begin position="783"/>
        <end position="802"/>
    </location>
</feature>
<dbReference type="GO" id="GO:0022857">
    <property type="term" value="F:transmembrane transporter activity"/>
    <property type="evidence" value="ECO:0007669"/>
    <property type="project" value="TreeGrafter"/>
</dbReference>
<evidence type="ECO:0000313" key="9">
    <source>
        <dbReference type="EMBL" id="SEL94903.1"/>
    </source>
</evidence>
<dbReference type="PANTHER" id="PTHR30572:SF4">
    <property type="entry name" value="ABC TRANSPORTER PERMEASE YTRF"/>
    <property type="match status" value="1"/>
</dbReference>
<protein>
    <submittedName>
        <fullName evidence="9">Putative ABC transport system permease protein</fullName>
    </submittedName>
</protein>
<feature type="transmembrane region" description="Helical" evidence="7">
    <location>
        <begin position="340"/>
        <end position="359"/>
    </location>
</feature>
<evidence type="ECO:0000256" key="3">
    <source>
        <dbReference type="ARBA" id="ARBA00022692"/>
    </source>
</evidence>
<name>A0A1H7UD22_9NOCA</name>
<evidence type="ECO:0000256" key="5">
    <source>
        <dbReference type="ARBA" id="ARBA00023136"/>
    </source>
</evidence>
<comment type="subcellular location">
    <subcellularLocation>
        <location evidence="1">Cell membrane</location>
        <topology evidence="1">Multi-pass membrane protein</topology>
    </subcellularLocation>
</comment>
<evidence type="ECO:0000256" key="6">
    <source>
        <dbReference type="ARBA" id="ARBA00038076"/>
    </source>
</evidence>
<proteinExistence type="inferred from homology"/>
<dbReference type="Pfam" id="PF02687">
    <property type="entry name" value="FtsX"/>
    <property type="match status" value="2"/>
</dbReference>
<accession>A0A1H7UD22</accession>
<feature type="transmembrane region" description="Helical" evidence="7">
    <location>
        <begin position="298"/>
        <end position="320"/>
    </location>
</feature>
<evidence type="ECO:0000256" key="1">
    <source>
        <dbReference type="ARBA" id="ARBA00004651"/>
    </source>
</evidence>
<feature type="domain" description="ABC3 transporter permease C-terminal" evidence="8">
    <location>
        <begin position="694"/>
        <end position="810"/>
    </location>
</feature>
<keyword evidence="10" id="KW-1185">Reference proteome</keyword>
<keyword evidence="4 7" id="KW-1133">Transmembrane helix</keyword>
<sequence length="816" mass="81549">MLRLTLAQARAHFGRYLAAMLAVLIAVAFVVATLVLSSTATAGVTNSLAGQYRSTDFVVSDLGDGLQAQRAADAVRSVPGVRAVTTDMSTPVKVTAPGSDKSFGGATSVAADADLRWQKLADGRFPSAPGEIAVGSNSDLPIGTRVAVTAMGESTGPDAGEATVVGTVDLDGTAQRMDGISVYATAADIEAWTDGQAARELRVAGGDRDAVAAALPPGATVITGADKADEVSARFLGSSDMLRNVLLAFGALAVVVSGLVIANTFAVLLAARTQELALLRCVGATSDQIRRSVRIESLVVGLLASLAGLATGVALAAAVTRVAGALDVPIPLDDLAVSPTALAVGLLVGVVVTYLAAVAPARSATAVSPLAALTPAEAKPEPMGASRLRRFVGVAGLVGGGAVLTAGVLGKQVLAAAGGALVFFVAVVLLCRYIVPPAVAAFGKVLGRVSGPLGDLAAGNAGRNPRRTTATATALLIGVCVTATMIVGIATVKASAPSALDEQFPIDVSVSGEAGSALPATLGERIGEVDRVTAVAALSSGDVTTGSGQELTVIGVDPADAAAALRVSITLPRPGQIAVSPEQLEELGARAGESIDVRGDGAVRSLTAVAGVDGQPPLMVRADLAAVTANAASDSLWVRFADDLTDDEIATVQREVTALATDSVPTAEIGGAVAMRAALNSVLDTMLMIVVGLLSVAILIAVIGVGNTMALSVIERRRESGLLRSIGVTRAGLRTLLIYEAVLVSVVASVLGVVLGLAFGLAGTASVFGVDDLVLPSLPWPELAATVLVGGIAGVIAALLPARSAARVSPVEAMAA</sequence>
<feature type="transmembrane region" description="Helical" evidence="7">
    <location>
        <begin position="391"/>
        <end position="409"/>
    </location>
</feature>
<evidence type="ECO:0000256" key="2">
    <source>
        <dbReference type="ARBA" id="ARBA00022475"/>
    </source>
</evidence>
<feature type="transmembrane region" description="Helical" evidence="7">
    <location>
        <begin position="735"/>
        <end position="763"/>
    </location>
</feature>
<feature type="domain" description="ABC3 transporter permease C-terminal" evidence="8">
    <location>
        <begin position="248"/>
        <end position="368"/>
    </location>
</feature>
<keyword evidence="2" id="KW-1003">Cell membrane</keyword>
<feature type="transmembrane region" description="Helical" evidence="7">
    <location>
        <begin position="472"/>
        <end position="492"/>
    </location>
</feature>
<dbReference type="AlphaFoldDB" id="A0A1H7UD22"/>